<dbReference type="InterPro" id="IPR029060">
    <property type="entry name" value="PIN-like_dom_sf"/>
</dbReference>
<name>A0A170PI93_9CHLR</name>
<dbReference type="AlphaFoldDB" id="A0A170PI93"/>
<accession>A0A170PI93</accession>
<dbReference type="OrthoDB" id="13900at2"/>
<dbReference type="RefSeq" id="WP_095044004.1">
    <property type="nucleotide sequence ID" value="NZ_LN890655.1"/>
</dbReference>
<dbReference type="Proteomes" id="UP000215027">
    <property type="component" value="Chromosome I"/>
</dbReference>
<dbReference type="InterPro" id="IPR002716">
    <property type="entry name" value="PIN_dom"/>
</dbReference>
<dbReference type="Pfam" id="PF01850">
    <property type="entry name" value="PIN"/>
    <property type="match status" value="1"/>
</dbReference>
<organism evidence="2 3">
    <name type="scientific">Candidatus Promineifilum breve</name>
    <dbReference type="NCBI Taxonomy" id="1806508"/>
    <lineage>
        <taxon>Bacteria</taxon>
        <taxon>Bacillati</taxon>
        <taxon>Chloroflexota</taxon>
        <taxon>Ardenticatenia</taxon>
        <taxon>Candidatus Promineifilales</taxon>
        <taxon>Candidatus Promineifilaceae</taxon>
        <taxon>Candidatus Promineifilum</taxon>
    </lineage>
</organism>
<dbReference type="SUPFAM" id="SSF88723">
    <property type="entry name" value="PIN domain-like"/>
    <property type="match status" value="1"/>
</dbReference>
<evidence type="ECO:0000259" key="1">
    <source>
        <dbReference type="Pfam" id="PF01850"/>
    </source>
</evidence>
<gene>
    <name evidence="2" type="ORF">CFX0092_A2829</name>
</gene>
<dbReference type="Gene3D" id="3.40.50.1010">
    <property type="entry name" value="5'-nuclease"/>
    <property type="match status" value="1"/>
</dbReference>
<keyword evidence="3" id="KW-1185">Reference proteome</keyword>
<evidence type="ECO:0000313" key="3">
    <source>
        <dbReference type="Proteomes" id="UP000215027"/>
    </source>
</evidence>
<dbReference type="CDD" id="cd18692">
    <property type="entry name" value="PIN_VapC-like"/>
    <property type="match status" value="1"/>
</dbReference>
<dbReference type="EMBL" id="LN890655">
    <property type="protein sequence ID" value="CUS04707.2"/>
    <property type="molecule type" value="Genomic_DNA"/>
</dbReference>
<protein>
    <submittedName>
        <fullName evidence="2">PilT domain-containing protein</fullName>
    </submittedName>
</protein>
<proteinExistence type="predicted"/>
<dbReference type="KEGG" id="pbf:CFX0092_A2829"/>
<sequence length="147" mass="16732">MAALIDTNLLVYLFDPADETKQAKAREVLDELHLYQAGRLSVQCLAEFFNVTTRGRQPLMNPAMALEQVERFQGLYPVFPLTVPIILEAGRGVRDHQLAYYDAQLWAAAHLHQLTLLLSEDFQSGRVIEGVRFVNPFAADFRLTDWL</sequence>
<feature type="domain" description="PIN" evidence="1">
    <location>
        <begin position="4"/>
        <end position="121"/>
    </location>
</feature>
<reference evidence="2" key="1">
    <citation type="submission" date="2016-01" db="EMBL/GenBank/DDBJ databases">
        <authorList>
            <person name="Mcilroy J.S."/>
            <person name="Karst M S."/>
            <person name="Albertsen M."/>
        </authorList>
    </citation>
    <scope>NUCLEOTIDE SEQUENCE</scope>
    <source>
        <strain evidence="2">Cfx-K</strain>
    </source>
</reference>
<evidence type="ECO:0000313" key="2">
    <source>
        <dbReference type="EMBL" id="CUS04707.2"/>
    </source>
</evidence>